<evidence type="ECO:0000256" key="1">
    <source>
        <dbReference type="SAM" id="MobiDB-lite"/>
    </source>
</evidence>
<feature type="compositionally biased region" description="Polar residues" evidence="1">
    <location>
        <begin position="36"/>
        <end position="46"/>
    </location>
</feature>
<protein>
    <submittedName>
        <fullName evidence="3">Uncharacterized protein</fullName>
    </submittedName>
</protein>
<accession>A0A6A6TTH9</accession>
<evidence type="ECO:0000313" key="3">
    <source>
        <dbReference type="EMBL" id="KAF2661934.1"/>
    </source>
</evidence>
<feature type="compositionally biased region" description="Basic and acidic residues" evidence="1">
    <location>
        <begin position="343"/>
        <end position="363"/>
    </location>
</feature>
<organism evidence="3 4">
    <name type="scientific">Lophiostoma macrostomum CBS 122681</name>
    <dbReference type="NCBI Taxonomy" id="1314788"/>
    <lineage>
        <taxon>Eukaryota</taxon>
        <taxon>Fungi</taxon>
        <taxon>Dikarya</taxon>
        <taxon>Ascomycota</taxon>
        <taxon>Pezizomycotina</taxon>
        <taxon>Dothideomycetes</taxon>
        <taxon>Pleosporomycetidae</taxon>
        <taxon>Pleosporales</taxon>
        <taxon>Lophiostomataceae</taxon>
        <taxon>Lophiostoma</taxon>
    </lineage>
</organism>
<feature type="compositionally biased region" description="Basic and acidic residues" evidence="1">
    <location>
        <begin position="383"/>
        <end position="414"/>
    </location>
</feature>
<evidence type="ECO:0000256" key="2">
    <source>
        <dbReference type="SAM" id="Phobius"/>
    </source>
</evidence>
<dbReference type="OrthoDB" id="3068835at2759"/>
<evidence type="ECO:0000313" key="4">
    <source>
        <dbReference type="Proteomes" id="UP000799324"/>
    </source>
</evidence>
<sequence length="485" mass="54409">MASRHNSSRWERSPSGGSVQGHHHQTQYPVSPISPVASQGYYSNRQPVGVEPPPYPPPAYSTTTSNGIARRANGEYQLAVRQNPNNQLATREDSGYQVSRYSSSTDEELNSEDAAIVTETTAWIPQAPSNPKVGMAELEKPVVIPRMDSVGKLSFPLPFLRAYSPALEAFGIPQKDFMAFIDNLAMAQTPPASLQAMEVVGAAIGFVPLPPAMFLGMALEGGAVAGYIIAYKRRTKAFFKKVNKEFFAPRGLQASIVKNKDMPAKIGYDQSMPDLMPLRPGTGYVTLRERRMAILAPYIAPITEDVAEPIKQRGMIDKWARFQVDRKIKKKDKKHRKKAAKMRSKEASLKPESEIKKEQDARRNSWSSTSSVYSSDSEDGDADSNKSEHWRIQQINREADRDLKRVGSKPKEVKAIEEWRQKELKKAEKEIIKEDKKAGKIEKKAGKTEKKDGKKKEKKFKSDLKRAEKFEFIVIEKLRDGGGRR</sequence>
<feature type="region of interest" description="Disordered" evidence="1">
    <location>
        <begin position="436"/>
        <end position="462"/>
    </location>
</feature>
<feature type="compositionally biased region" description="Pro residues" evidence="1">
    <location>
        <begin position="50"/>
        <end position="59"/>
    </location>
</feature>
<feature type="compositionally biased region" description="Basic residues" evidence="1">
    <location>
        <begin position="327"/>
        <end position="342"/>
    </location>
</feature>
<dbReference type="EMBL" id="MU004291">
    <property type="protein sequence ID" value="KAF2661934.1"/>
    <property type="molecule type" value="Genomic_DNA"/>
</dbReference>
<keyword evidence="2" id="KW-0472">Membrane</keyword>
<name>A0A6A6TTH9_9PLEO</name>
<dbReference type="Proteomes" id="UP000799324">
    <property type="component" value="Unassembled WGS sequence"/>
</dbReference>
<feature type="region of interest" description="Disordered" evidence="1">
    <location>
        <begin position="327"/>
        <end position="414"/>
    </location>
</feature>
<dbReference type="PANTHER" id="PTHR38887:SF1">
    <property type="entry name" value="RAS MODIFICATION PROTEIN ERF4"/>
    <property type="match status" value="1"/>
</dbReference>
<proteinExistence type="predicted"/>
<keyword evidence="2" id="KW-1133">Transmembrane helix</keyword>
<feature type="region of interest" description="Disordered" evidence="1">
    <location>
        <begin position="81"/>
        <end position="110"/>
    </location>
</feature>
<dbReference type="InterPro" id="IPR053221">
    <property type="entry name" value="Burnettramic_acid_biosynth"/>
</dbReference>
<reference evidence="3" key="1">
    <citation type="journal article" date="2020" name="Stud. Mycol.">
        <title>101 Dothideomycetes genomes: a test case for predicting lifestyles and emergence of pathogens.</title>
        <authorList>
            <person name="Haridas S."/>
            <person name="Albert R."/>
            <person name="Binder M."/>
            <person name="Bloem J."/>
            <person name="Labutti K."/>
            <person name="Salamov A."/>
            <person name="Andreopoulos B."/>
            <person name="Baker S."/>
            <person name="Barry K."/>
            <person name="Bills G."/>
            <person name="Bluhm B."/>
            <person name="Cannon C."/>
            <person name="Castanera R."/>
            <person name="Culley D."/>
            <person name="Daum C."/>
            <person name="Ezra D."/>
            <person name="Gonzalez J."/>
            <person name="Henrissat B."/>
            <person name="Kuo A."/>
            <person name="Liang C."/>
            <person name="Lipzen A."/>
            <person name="Lutzoni F."/>
            <person name="Magnuson J."/>
            <person name="Mondo S."/>
            <person name="Nolan M."/>
            <person name="Ohm R."/>
            <person name="Pangilinan J."/>
            <person name="Park H.-J."/>
            <person name="Ramirez L."/>
            <person name="Alfaro M."/>
            <person name="Sun H."/>
            <person name="Tritt A."/>
            <person name="Yoshinaga Y."/>
            <person name="Zwiers L.-H."/>
            <person name="Turgeon B."/>
            <person name="Goodwin S."/>
            <person name="Spatafora J."/>
            <person name="Crous P."/>
            <person name="Grigoriev I."/>
        </authorList>
    </citation>
    <scope>NUCLEOTIDE SEQUENCE</scope>
    <source>
        <strain evidence="3">CBS 122681</strain>
    </source>
</reference>
<feature type="region of interest" description="Disordered" evidence="1">
    <location>
        <begin position="1"/>
        <end position="66"/>
    </location>
</feature>
<keyword evidence="2" id="KW-0812">Transmembrane</keyword>
<feature type="transmembrane region" description="Helical" evidence="2">
    <location>
        <begin position="212"/>
        <end position="231"/>
    </location>
</feature>
<dbReference type="PANTHER" id="PTHR38887">
    <property type="entry name" value="CHROMOSOME 21, WHOLE GENOME SHOTGUN SEQUENCE"/>
    <property type="match status" value="1"/>
</dbReference>
<keyword evidence="4" id="KW-1185">Reference proteome</keyword>
<feature type="compositionally biased region" description="Low complexity" evidence="1">
    <location>
        <begin position="365"/>
        <end position="375"/>
    </location>
</feature>
<dbReference type="AlphaFoldDB" id="A0A6A6TTH9"/>
<gene>
    <name evidence="3" type="ORF">K491DRAFT_646515</name>
</gene>